<evidence type="ECO:0000313" key="4">
    <source>
        <dbReference type="Proteomes" id="UP000292052"/>
    </source>
</evidence>
<feature type="region of interest" description="Disordered" evidence="2">
    <location>
        <begin position="179"/>
        <end position="221"/>
    </location>
</feature>
<dbReference type="SUPFAM" id="SSF63491">
    <property type="entry name" value="BAG domain"/>
    <property type="match status" value="1"/>
</dbReference>
<dbReference type="STRING" id="1661398.A0A482VKQ4"/>
<accession>A0A482VKQ4</accession>
<dbReference type="OrthoDB" id="6715961at2759"/>
<dbReference type="InterPro" id="IPR036533">
    <property type="entry name" value="BAG_dom_sf"/>
</dbReference>
<evidence type="ECO:0000313" key="3">
    <source>
        <dbReference type="EMBL" id="RZC33196.1"/>
    </source>
</evidence>
<dbReference type="GO" id="GO:0051087">
    <property type="term" value="F:protein-folding chaperone binding"/>
    <property type="evidence" value="ECO:0007669"/>
    <property type="project" value="InterPro"/>
</dbReference>
<evidence type="ECO:0000256" key="1">
    <source>
        <dbReference type="SAM" id="Coils"/>
    </source>
</evidence>
<reference evidence="3 4" key="1">
    <citation type="submission" date="2017-03" db="EMBL/GenBank/DDBJ databases">
        <title>Genome of the blue death feigning beetle - Asbolus verrucosus.</title>
        <authorList>
            <person name="Rider S.D."/>
        </authorList>
    </citation>
    <scope>NUCLEOTIDE SEQUENCE [LARGE SCALE GENOMIC DNA]</scope>
    <source>
        <strain evidence="3">Butters</strain>
        <tissue evidence="3">Head and leg muscle</tissue>
    </source>
</reference>
<dbReference type="Gene3D" id="1.20.58.120">
    <property type="entry name" value="BAG domain"/>
    <property type="match status" value="2"/>
</dbReference>
<evidence type="ECO:0000256" key="2">
    <source>
        <dbReference type="SAM" id="MobiDB-lite"/>
    </source>
</evidence>
<comment type="caution">
    <text evidence="3">The sequence shown here is derived from an EMBL/GenBank/DDBJ whole genome shotgun (WGS) entry which is preliminary data.</text>
</comment>
<organism evidence="3 4">
    <name type="scientific">Asbolus verrucosus</name>
    <name type="common">Desert ironclad beetle</name>
    <dbReference type="NCBI Taxonomy" id="1661398"/>
    <lineage>
        <taxon>Eukaryota</taxon>
        <taxon>Metazoa</taxon>
        <taxon>Ecdysozoa</taxon>
        <taxon>Arthropoda</taxon>
        <taxon>Hexapoda</taxon>
        <taxon>Insecta</taxon>
        <taxon>Pterygota</taxon>
        <taxon>Neoptera</taxon>
        <taxon>Endopterygota</taxon>
        <taxon>Coleoptera</taxon>
        <taxon>Polyphaga</taxon>
        <taxon>Cucujiformia</taxon>
        <taxon>Tenebrionidae</taxon>
        <taxon>Pimeliinae</taxon>
        <taxon>Asbolus</taxon>
    </lineage>
</organism>
<dbReference type="Proteomes" id="UP000292052">
    <property type="component" value="Unassembled WGS sequence"/>
</dbReference>
<name>A0A482VKQ4_ASBVE</name>
<feature type="non-terminal residue" evidence="3">
    <location>
        <position position="1"/>
    </location>
</feature>
<gene>
    <name evidence="3" type="ORF">BDFB_002300</name>
</gene>
<proteinExistence type="predicted"/>
<dbReference type="EMBL" id="QDEB01091026">
    <property type="protein sequence ID" value="RZC33196.1"/>
    <property type="molecule type" value="Genomic_DNA"/>
</dbReference>
<feature type="coiled-coil region" evidence="1">
    <location>
        <begin position="710"/>
        <end position="753"/>
    </location>
</feature>
<protein>
    <submittedName>
        <fullName evidence="3">Golgin subfamily A member 4-like</fullName>
    </submittedName>
</protein>
<sequence>VDAMGQQESKRKLQQMTTSVIKMRKDIRNGTVIRNDMVEKCQEILQRYSREIKVHSSKRVKGPEVNNLERLIENTEAELNALVVQEADLDLAAIPTNSFSRGSSRNNTKEKNKPVKEITDTVEEIRQQIRSGQIQREDYDRLQKALVGYSQQLSYLLKKHKKSEVDAAQKLVSSVTHELLTNQEHENVDNVSTPPPPEKPEIPEKPSLPEITSNSSTGSLDDIENKLQTLKNDIKVAQANKDKSRLHFLGKSVQTLMTDLHMVNVENHILNEERKELLEKNLIRAHHQVDRIKKELNAESESSHLAELQKKEKKKKCLQDLEDIENMVMVISRNLNFQNFKSEKETFNNYKNKLNSIEDVCQEVSLKKSEVFDVVLNVENAFTRLEMEERLNDAEWKHYQYKVDLNKFTETTESEEYKKYRQFLLQLRDCVTPILEVSQKVDDKKKYVLYNIENNIAALDKKAKDNEAKSKQQNEGVILKKNLTINNQNLVDNLIGSFKEFEQYFSGNCNLTELKNILFQLSDLRKSIDERVRVLEYQIINEDPDIQLVTIKADYVDTPVSSGVPAGVQMDNIQRDVETMQADIENSKYSKDSQLYKDMKDKLESYKTEVKNLSRSSEDCGKTGDSILKYIDNVLMLLDNNLSNRKSTTEDLLIDIMSIGTRINDLGSKIHGYNYTSEDYDSIKNSLLEHQFYLKNLKIASTRNNLCKSRDEILLQIKRYLSELDNLRKNDHSKATSAEEKQFRQELRKLKDKVSRYSGTYKNVLYKSIEGDLNKCLNKVDKVFNDNNVASKVKRDIENHILILEQKSNKDQKYDSVKRDVRDPGTKELTEIRENVESVKRELTKPRRLAKEELDKLDAKLTLSILALDNIKNDNLNDEKNKLYQDIHLYFGRIQELMVVKPVITEDVVENQFNKQQAAAETIAQVERKLEEIKPAILTFVGLETSLQFFELDEALIGSTLKLDGLKLDKTDELQQMKIRLLKEIHKYSDILDARVNQTEEIGNLEKEVKEMLMKIDSFNGYFGDPEYSSLDEQIIRLKVNLGKLDANQELLARKEACVREVDDCMKKLNETAKTASDGLAGTLV</sequence>
<keyword evidence="4" id="KW-1185">Reference proteome</keyword>
<keyword evidence="1" id="KW-0175">Coiled coil</keyword>
<dbReference type="AlphaFoldDB" id="A0A482VKQ4"/>